<evidence type="ECO:0000256" key="2">
    <source>
        <dbReference type="SAM" id="MobiDB-lite"/>
    </source>
</evidence>
<dbReference type="Gene3D" id="1.10.8.790">
    <property type="entry name" value="RNA-dependent RNA polymerase, slab domain, helical subdomain-like"/>
    <property type="match status" value="1"/>
</dbReference>
<dbReference type="InterPro" id="IPR007855">
    <property type="entry name" value="RDRP"/>
</dbReference>
<feature type="region of interest" description="Disordered" evidence="2">
    <location>
        <begin position="1096"/>
        <end position="1121"/>
    </location>
</feature>
<keyword evidence="1" id="KW-0548">Nucleotidyltransferase</keyword>
<dbReference type="GO" id="GO:0003723">
    <property type="term" value="F:RNA binding"/>
    <property type="evidence" value="ECO:0007669"/>
    <property type="project" value="UniProtKB-KW"/>
</dbReference>
<feature type="domain" description="RDRP core" evidence="3">
    <location>
        <begin position="266"/>
        <end position="869"/>
    </location>
</feature>
<comment type="similarity">
    <text evidence="1">Belongs to the RdRP family.</text>
</comment>
<evidence type="ECO:0000313" key="4">
    <source>
        <dbReference type="EMBL" id="KAG5921696.1"/>
    </source>
</evidence>
<dbReference type="PANTHER" id="PTHR23079:SF14">
    <property type="entry name" value="RNA-DEPENDENT RNA POLYMERASE"/>
    <property type="match status" value="1"/>
</dbReference>
<comment type="catalytic activity">
    <reaction evidence="1">
        <text>RNA(n) + a ribonucleoside 5'-triphosphate = RNA(n+1) + diphosphate</text>
        <dbReference type="Rhea" id="RHEA:21248"/>
        <dbReference type="Rhea" id="RHEA-COMP:14527"/>
        <dbReference type="Rhea" id="RHEA-COMP:17342"/>
        <dbReference type="ChEBI" id="CHEBI:33019"/>
        <dbReference type="ChEBI" id="CHEBI:61557"/>
        <dbReference type="ChEBI" id="CHEBI:140395"/>
        <dbReference type="EC" id="2.7.7.48"/>
    </reaction>
</comment>
<dbReference type="EC" id="2.7.7.48" evidence="1"/>
<evidence type="ECO:0000313" key="5">
    <source>
        <dbReference type="Proteomes" id="UP000811619"/>
    </source>
</evidence>
<dbReference type="Proteomes" id="UP000811619">
    <property type="component" value="Unassembled WGS sequence"/>
</dbReference>
<sequence>MDRKRVSAGNSHQSKRARCQSSQHLSETYNKIDSIPSRSTPLFATDSRVAPARERLKSTVVSRVASSSDLNFSFTSSTSTSTTTGTSSTTVLSNNSSFSTTGTLSFASSKNTSFSTDLAPSPEESSSDYHTSQEWLTDSDFGTEPTPAPQTWGKRLRGVFPKFANGNFNNTPLPVVWDITRYALHCGVKLDETDIPYVHAKKWLRQETLRQVLLEHEAFQGMRLPEATGDKDWNIALDPCQSQRGAIRYSAEMVPSREPEGPLFTLKLNPLRTQSTHRLSRRFGCDRFLDISMPSMRDVKKATGCTDDTIAEWWIKGEHYFLGRQWSVFFCKRDDAKSKKRREAGQLTSWYTFTLFACNGDSFRTSPGGSLPPPDDAKTLDRRVRVNLYQMIGWAIGDLKTTNQQVPKLFSRISLNLTNTTATVVLDKGQIYHCPEDIGEFPMNDGIGRMSPSLARRIASYLGIGDVPCVFQGRFGSAKGMWVVDTQYAPPTVDDKDGDWIVTYPSQRKWDCTYDDAHHRTLEVHSWPKEAKPASLNQQFIVLLEAQAANPRLMRDVLAKHLRDRLQADLDELREAMDHPLDLLYWLQRAGGSRSDAASPRDEQSAVMGGLPQRKEDVIACLVDAGFVPSQCQFLKEQCWELGRQMARTLQAKMNIQVPCSAYLSMVVDFASILEEDEVHVSFSTKFQVEGFSDTLLEDMDVLVGRVPAHLPNDIQRVRVVSHPRLRHLKDVIVFPIKGERPLADKLSGGDYDGDKAWVCWDQDIVQNFRNARPEDAPDMPPPKLAKFDLPMKRVREEARTEADVCERLLYEGIMFNMERPMLGRCTIYKNEYCRIMGSVSGPKVVSLGLLLGLLVDQAKQGYIFTEENWDALLDGWGLPREKHLNGSTKAVVVPGKKPTVYVLDYLEGVAKKTVDATLTDLSNSIRKSSNPADKSNENWFDPDLTSRFNAYDQEHGSVREWIQLRNRLRDDIDALAGQWLTRRVAEDASDTFADAVKEFYDMWQQVQPPEELISSKFVQTLLRDGIKNTHSSTWALLKASCAMTRLKYSRSKFVWWMAGWQLCRLKQDMSHVRYAGVMPELYSARRVDKKIVARRRARRAGDEDGLPDEDLLGEGADEDE</sequence>
<dbReference type="OrthoDB" id="10055769at2759"/>
<protein>
    <recommendedName>
        <fullName evidence="1">RNA-dependent RNA polymerase</fullName>
        <ecNumber evidence="1">2.7.7.48</ecNumber>
    </recommendedName>
</protein>
<evidence type="ECO:0000259" key="3">
    <source>
        <dbReference type="Pfam" id="PF05183"/>
    </source>
</evidence>
<feature type="compositionally biased region" description="Polar residues" evidence="2">
    <location>
        <begin position="102"/>
        <end position="118"/>
    </location>
</feature>
<gene>
    <name evidence="4" type="ORF">E4U42_005729</name>
</gene>
<dbReference type="InterPro" id="IPR057596">
    <property type="entry name" value="RDRP_core"/>
</dbReference>
<keyword evidence="5" id="KW-1185">Reference proteome</keyword>
<proteinExistence type="inferred from homology"/>
<feature type="compositionally biased region" description="Low complexity" evidence="2">
    <location>
        <begin position="74"/>
        <end position="101"/>
    </location>
</feature>
<evidence type="ECO:0000256" key="1">
    <source>
        <dbReference type="RuleBase" id="RU363098"/>
    </source>
</evidence>
<name>A0A8K0J392_9HYPO</name>
<comment type="caution">
    <text evidence="4">The sequence shown here is derived from an EMBL/GenBank/DDBJ whole genome shotgun (WGS) entry which is preliminary data.</text>
</comment>
<dbReference type="GO" id="GO:0003968">
    <property type="term" value="F:RNA-directed RNA polymerase activity"/>
    <property type="evidence" value="ECO:0007669"/>
    <property type="project" value="UniProtKB-KW"/>
</dbReference>
<feature type="compositionally biased region" description="Polar residues" evidence="2">
    <location>
        <begin position="19"/>
        <end position="42"/>
    </location>
</feature>
<feature type="region of interest" description="Disordered" evidence="2">
    <location>
        <begin position="74"/>
        <end position="153"/>
    </location>
</feature>
<feature type="region of interest" description="Disordered" evidence="2">
    <location>
        <begin position="1"/>
        <end position="47"/>
    </location>
</feature>
<organism evidence="4 5">
    <name type="scientific">Claviceps africana</name>
    <dbReference type="NCBI Taxonomy" id="83212"/>
    <lineage>
        <taxon>Eukaryota</taxon>
        <taxon>Fungi</taxon>
        <taxon>Dikarya</taxon>
        <taxon>Ascomycota</taxon>
        <taxon>Pezizomycotina</taxon>
        <taxon>Sordariomycetes</taxon>
        <taxon>Hypocreomycetidae</taxon>
        <taxon>Hypocreales</taxon>
        <taxon>Clavicipitaceae</taxon>
        <taxon>Claviceps</taxon>
    </lineage>
</organism>
<dbReference type="Pfam" id="PF05183">
    <property type="entry name" value="RdRP"/>
    <property type="match status" value="1"/>
</dbReference>
<dbReference type="GO" id="GO:0030422">
    <property type="term" value="P:siRNA processing"/>
    <property type="evidence" value="ECO:0007669"/>
    <property type="project" value="TreeGrafter"/>
</dbReference>
<feature type="compositionally biased region" description="Acidic residues" evidence="2">
    <location>
        <begin position="1104"/>
        <end position="1121"/>
    </location>
</feature>
<accession>A0A8K0J392</accession>
<keyword evidence="1" id="KW-0696">RNA-directed RNA polymerase</keyword>
<dbReference type="GO" id="GO:0031380">
    <property type="term" value="C:nuclear RNA-directed RNA polymerase complex"/>
    <property type="evidence" value="ECO:0007669"/>
    <property type="project" value="TreeGrafter"/>
</dbReference>
<keyword evidence="1" id="KW-0694">RNA-binding</keyword>
<dbReference type="PANTHER" id="PTHR23079">
    <property type="entry name" value="RNA-DEPENDENT RNA POLYMERASE"/>
    <property type="match status" value="1"/>
</dbReference>
<reference evidence="4" key="1">
    <citation type="journal article" date="2020" name="bioRxiv">
        <title>Whole genome comparisons of ergot fungi reveals the divergence and evolution of species within the genus Claviceps are the result of varying mechanisms driving genome evolution and host range expansion.</title>
        <authorList>
            <person name="Wyka S.A."/>
            <person name="Mondo S.J."/>
            <person name="Liu M."/>
            <person name="Dettman J."/>
            <person name="Nalam V."/>
            <person name="Broders K.D."/>
        </authorList>
    </citation>
    <scope>NUCLEOTIDE SEQUENCE</scope>
    <source>
        <strain evidence="4">CCC 489</strain>
    </source>
</reference>
<dbReference type="AlphaFoldDB" id="A0A8K0J392"/>
<dbReference type="EMBL" id="SRPY01000549">
    <property type="protein sequence ID" value="KAG5921696.1"/>
    <property type="molecule type" value="Genomic_DNA"/>
</dbReference>
<keyword evidence="1" id="KW-0808">Transferase</keyword>